<protein>
    <submittedName>
        <fullName evidence="4">Spore protease</fullName>
    </submittedName>
</protein>
<dbReference type="AlphaFoldDB" id="A0A4R1REE8"/>
<dbReference type="GO" id="GO:0008233">
    <property type="term" value="F:peptidase activity"/>
    <property type="evidence" value="ECO:0007669"/>
    <property type="project" value="UniProtKB-KW"/>
</dbReference>
<organism evidence="4 5">
    <name type="scientific">Hydrogenispora ethanolica</name>
    <dbReference type="NCBI Taxonomy" id="1082276"/>
    <lineage>
        <taxon>Bacteria</taxon>
        <taxon>Bacillati</taxon>
        <taxon>Bacillota</taxon>
        <taxon>Hydrogenispora</taxon>
    </lineage>
</organism>
<dbReference type="HAMAP" id="MF_00626">
    <property type="entry name" value="Germination_prot"/>
    <property type="match status" value="1"/>
</dbReference>
<dbReference type="SUPFAM" id="SSF53163">
    <property type="entry name" value="HybD-like"/>
    <property type="match status" value="1"/>
</dbReference>
<keyword evidence="2" id="KW-0378">Hydrolase</keyword>
<dbReference type="InterPro" id="IPR005080">
    <property type="entry name" value="Peptidase_A25"/>
</dbReference>
<dbReference type="Gene3D" id="3.40.50.1450">
    <property type="entry name" value="HybD-like"/>
    <property type="match status" value="1"/>
</dbReference>
<gene>
    <name evidence="4" type="ORF">EDC14_101979</name>
</gene>
<evidence type="ECO:0000256" key="2">
    <source>
        <dbReference type="ARBA" id="ARBA00022801"/>
    </source>
</evidence>
<sequence>MDSEQLIQIGEIHTDLAMEARELAMERSGGSEPAGVNTQTEKQGDTLITRVNIETAEAGQAIGKQPGFYVTLEAPGLRTHDRDKWEEIAFLMAKEIEGYIARFQLGDDDPCLVVGLGNWSATPDALGPKVVEHILVTRHLQETAPPEKKGGLRPVCALAPGVLGTTGMETGEIVMGVVQRTKPKFVVVIDALASRSTQRMGATLQIADTGIHPGSGLGNKRIGLTPQTLGVPVIAIGVPTVVEATTIVQDALQEMTRMAPSLVSPKAVNQRELIGRVLSPYLNSLIVTPKEIDVMIEDLARVVSGALNIALHPAVSPEEVFRYLT</sequence>
<dbReference type="GO" id="GO:0006508">
    <property type="term" value="P:proteolysis"/>
    <property type="evidence" value="ECO:0007669"/>
    <property type="project" value="UniProtKB-KW"/>
</dbReference>
<evidence type="ECO:0000256" key="3">
    <source>
        <dbReference type="ARBA" id="ARBA00023145"/>
    </source>
</evidence>
<proteinExistence type="inferred from homology"/>
<evidence type="ECO:0000256" key="1">
    <source>
        <dbReference type="ARBA" id="ARBA00022670"/>
    </source>
</evidence>
<dbReference type="RefSeq" id="WP_132015220.1">
    <property type="nucleotide sequence ID" value="NZ_SLUN01000019.1"/>
</dbReference>
<keyword evidence="3" id="KW-0865">Zymogen</keyword>
<dbReference type="EMBL" id="SLUN01000019">
    <property type="protein sequence ID" value="TCL64273.1"/>
    <property type="molecule type" value="Genomic_DNA"/>
</dbReference>
<keyword evidence="1 4" id="KW-0645">Protease</keyword>
<dbReference type="InterPro" id="IPR023430">
    <property type="entry name" value="Pept_HybD-like_dom_sf"/>
</dbReference>
<dbReference type="OrthoDB" id="9777293at2"/>
<dbReference type="GO" id="GO:0009847">
    <property type="term" value="P:spore germination"/>
    <property type="evidence" value="ECO:0007669"/>
    <property type="project" value="InterPro"/>
</dbReference>
<name>A0A4R1REE8_HYDET</name>
<dbReference type="NCBIfam" id="TIGR01441">
    <property type="entry name" value="GPR"/>
    <property type="match status" value="1"/>
</dbReference>
<reference evidence="4 5" key="1">
    <citation type="submission" date="2019-03" db="EMBL/GenBank/DDBJ databases">
        <title>Genomic Encyclopedia of Type Strains, Phase IV (KMG-IV): sequencing the most valuable type-strain genomes for metagenomic binning, comparative biology and taxonomic classification.</title>
        <authorList>
            <person name="Goeker M."/>
        </authorList>
    </citation>
    <scope>NUCLEOTIDE SEQUENCE [LARGE SCALE GENOMIC DNA]</scope>
    <source>
        <strain evidence="4 5">LX-B</strain>
    </source>
</reference>
<dbReference type="PIRSF" id="PIRSF019549">
    <property type="entry name" value="Peptidase_A25"/>
    <property type="match status" value="1"/>
</dbReference>
<keyword evidence="5" id="KW-1185">Reference proteome</keyword>
<evidence type="ECO:0000313" key="4">
    <source>
        <dbReference type="EMBL" id="TCL64273.1"/>
    </source>
</evidence>
<comment type="caution">
    <text evidence="4">The sequence shown here is derived from an EMBL/GenBank/DDBJ whole genome shotgun (WGS) entry which is preliminary data.</text>
</comment>
<dbReference type="Proteomes" id="UP000295008">
    <property type="component" value="Unassembled WGS sequence"/>
</dbReference>
<evidence type="ECO:0000313" key="5">
    <source>
        <dbReference type="Proteomes" id="UP000295008"/>
    </source>
</evidence>
<accession>A0A4R1REE8</accession>
<dbReference type="Pfam" id="PF03418">
    <property type="entry name" value="Peptidase_A25"/>
    <property type="match status" value="2"/>
</dbReference>